<dbReference type="EMBL" id="JSUH01000004">
    <property type="protein sequence ID" value="KHD98104.1"/>
    <property type="molecule type" value="Genomic_DNA"/>
</dbReference>
<keyword evidence="3 6" id="KW-1133">Transmembrane helix</keyword>
<comment type="subcellular location">
    <subcellularLocation>
        <location evidence="1">Membrane</location>
        <topology evidence="1">Multi-pass membrane protein</topology>
    </subcellularLocation>
</comment>
<dbReference type="InterPro" id="IPR044880">
    <property type="entry name" value="NCX_ion-bd_dom_sf"/>
</dbReference>
<dbReference type="GO" id="GO:0006874">
    <property type="term" value="P:intracellular calcium ion homeostasis"/>
    <property type="evidence" value="ECO:0007669"/>
    <property type="project" value="TreeGrafter"/>
</dbReference>
<evidence type="ECO:0000256" key="4">
    <source>
        <dbReference type="ARBA" id="ARBA00023136"/>
    </source>
</evidence>
<evidence type="ECO:0000256" key="1">
    <source>
        <dbReference type="ARBA" id="ARBA00004141"/>
    </source>
</evidence>
<dbReference type="OrthoDB" id="9794225at2"/>
<sequence length="381" mass="38412">MDLLDVGRIVAGLALLVLGGELLVRGASALARRVGISSLVVGLTVVSAATSAPELAVTVGAVLRDEPGLAVGNVVGSNIVNVLLILGLSALVVPLAVKQRLVRFDLPWMVVLSIGLLLVSLDGRIGAVDGVVLLAAVVLHTVLTVVIGRRGAPVPAAAPSGDRGAGGGTGGAEDVRTEEEPPPASVPRSVLLVVLGIALLVAGATLLVEGAVSIATSLGVSSLVVGLTVVAVGTSLPELATSVIAVRRGERDLAVGNVVGSNIFNIGVVLGLPALISPGGIPVSGAAVALDIPVMLAAAVALLPIAFTGFAVARWEGALFVALYAAYTGYVVLAATEHDALEGFTWTMAWFVLPLVALTLAVFTAYEIGLRRGRRDPLRSP</sequence>
<dbReference type="PANTHER" id="PTHR10846:SF8">
    <property type="entry name" value="INNER MEMBRANE PROTEIN YRBG"/>
    <property type="match status" value="1"/>
</dbReference>
<dbReference type="PANTHER" id="PTHR10846">
    <property type="entry name" value="SODIUM/POTASSIUM/CALCIUM EXCHANGER"/>
    <property type="match status" value="1"/>
</dbReference>
<feature type="transmembrane region" description="Helical" evidence="6">
    <location>
        <begin position="127"/>
        <end position="147"/>
    </location>
</feature>
<dbReference type="Gene3D" id="1.20.1420.30">
    <property type="entry name" value="NCX, central ion-binding region"/>
    <property type="match status" value="2"/>
</dbReference>
<dbReference type="Gene3D" id="6.10.280.80">
    <property type="entry name" value="NCX, peripheral helical region"/>
    <property type="match status" value="1"/>
</dbReference>
<gene>
    <name evidence="8" type="ORF">GY22_06015</name>
</gene>
<dbReference type="GO" id="GO:0008273">
    <property type="term" value="F:calcium, potassium:sodium antiporter activity"/>
    <property type="evidence" value="ECO:0007669"/>
    <property type="project" value="TreeGrafter"/>
</dbReference>
<keyword evidence="2 6" id="KW-0812">Transmembrane</keyword>
<evidence type="ECO:0000256" key="2">
    <source>
        <dbReference type="ARBA" id="ARBA00022692"/>
    </source>
</evidence>
<evidence type="ECO:0000313" key="8">
    <source>
        <dbReference type="EMBL" id="KHD98104.1"/>
    </source>
</evidence>
<dbReference type="Proteomes" id="UP000030466">
    <property type="component" value="Unassembled WGS sequence"/>
</dbReference>
<keyword evidence="9" id="KW-1185">Reference proteome</keyword>
<feature type="domain" description="Sodium/calcium exchanger membrane region" evidence="7">
    <location>
        <begin position="189"/>
        <end position="331"/>
    </location>
</feature>
<feature type="transmembrane region" description="Helical" evidence="6">
    <location>
        <begin position="104"/>
        <end position="121"/>
    </location>
</feature>
<feature type="transmembrane region" description="Helical" evidence="6">
    <location>
        <begin position="75"/>
        <end position="97"/>
    </location>
</feature>
<feature type="transmembrane region" description="Helical" evidence="6">
    <location>
        <begin position="254"/>
        <end position="276"/>
    </location>
</feature>
<feature type="transmembrane region" description="Helical" evidence="6">
    <location>
        <begin position="36"/>
        <end position="63"/>
    </location>
</feature>
<feature type="transmembrane region" description="Helical" evidence="6">
    <location>
        <begin position="190"/>
        <end position="208"/>
    </location>
</feature>
<feature type="transmembrane region" description="Helical" evidence="6">
    <location>
        <begin position="6"/>
        <end position="24"/>
    </location>
</feature>
<accession>A0A0A6VW62</accession>
<evidence type="ECO:0000313" key="9">
    <source>
        <dbReference type="Proteomes" id="UP000030466"/>
    </source>
</evidence>
<feature type="transmembrane region" description="Helical" evidence="6">
    <location>
        <begin position="348"/>
        <end position="369"/>
    </location>
</feature>
<dbReference type="GO" id="GO:0005886">
    <property type="term" value="C:plasma membrane"/>
    <property type="evidence" value="ECO:0007669"/>
    <property type="project" value="TreeGrafter"/>
</dbReference>
<feature type="transmembrane region" description="Helical" evidence="6">
    <location>
        <begin position="317"/>
        <end position="336"/>
    </location>
</feature>
<reference evidence="8 9" key="1">
    <citation type="journal article" date="2003" name="Int. J. Syst. Evol. Microbiol.">
        <title>Kocuria polaris sp. nov., an orange-pigmented psychrophilic bacterium isolated from an Antarctic cyanobacterial mat sample.</title>
        <authorList>
            <person name="Reddy G.S."/>
            <person name="Prakash J.S."/>
            <person name="Prabahar V."/>
            <person name="Matsumoto G.I."/>
            <person name="Stackebrandt E."/>
            <person name="Shivaji S."/>
        </authorList>
    </citation>
    <scope>NUCLEOTIDE SEQUENCE [LARGE SCALE GENOMIC DNA]</scope>
    <source>
        <strain evidence="8 9">CMS 76or</strain>
    </source>
</reference>
<keyword evidence="4 6" id="KW-0472">Membrane</keyword>
<evidence type="ECO:0000256" key="3">
    <source>
        <dbReference type="ARBA" id="ARBA00022989"/>
    </source>
</evidence>
<feature type="region of interest" description="Disordered" evidence="5">
    <location>
        <begin position="156"/>
        <end position="184"/>
    </location>
</feature>
<evidence type="ECO:0000256" key="5">
    <source>
        <dbReference type="SAM" id="MobiDB-lite"/>
    </source>
</evidence>
<protein>
    <submittedName>
        <fullName evidence="8">Sodium:calcium antiporter</fullName>
    </submittedName>
</protein>
<dbReference type="Pfam" id="PF01699">
    <property type="entry name" value="Na_Ca_ex"/>
    <property type="match status" value="2"/>
</dbReference>
<evidence type="ECO:0000259" key="7">
    <source>
        <dbReference type="Pfam" id="PF01699"/>
    </source>
</evidence>
<dbReference type="AlphaFoldDB" id="A0A0A6VW62"/>
<dbReference type="GO" id="GO:0005262">
    <property type="term" value="F:calcium channel activity"/>
    <property type="evidence" value="ECO:0007669"/>
    <property type="project" value="TreeGrafter"/>
</dbReference>
<dbReference type="InterPro" id="IPR004481">
    <property type="entry name" value="K/Na/Ca-exchanger"/>
</dbReference>
<name>A0A0A6VW62_KOCRO</name>
<dbReference type="NCBIfam" id="TIGR00367">
    <property type="entry name" value="calcium/sodium antiporter"/>
    <property type="match status" value="1"/>
</dbReference>
<proteinExistence type="predicted"/>
<feature type="transmembrane region" description="Helical" evidence="6">
    <location>
        <begin position="288"/>
        <end position="310"/>
    </location>
</feature>
<dbReference type="InterPro" id="IPR004837">
    <property type="entry name" value="NaCa_Exmemb"/>
</dbReference>
<comment type="caution">
    <text evidence="8">The sequence shown here is derived from an EMBL/GenBank/DDBJ whole genome shotgun (WGS) entry which is preliminary data.</text>
</comment>
<dbReference type="RefSeq" id="WP_035924927.1">
    <property type="nucleotide sequence ID" value="NZ_JSUH01000004.1"/>
</dbReference>
<evidence type="ECO:0000256" key="6">
    <source>
        <dbReference type="SAM" id="Phobius"/>
    </source>
</evidence>
<feature type="domain" description="Sodium/calcium exchanger membrane region" evidence="7">
    <location>
        <begin position="9"/>
        <end position="143"/>
    </location>
</feature>
<organism evidence="8 9">
    <name type="scientific">Kocuria rosea subsp. polaris</name>
    <dbReference type="NCBI Taxonomy" id="136273"/>
    <lineage>
        <taxon>Bacteria</taxon>
        <taxon>Bacillati</taxon>
        <taxon>Actinomycetota</taxon>
        <taxon>Actinomycetes</taxon>
        <taxon>Micrococcales</taxon>
        <taxon>Micrococcaceae</taxon>
        <taxon>Kocuria</taxon>
    </lineage>
</organism>